<dbReference type="VEuPathDB" id="VectorBase:AALC636_012448"/>
<dbReference type="GO" id="GO:0006334">
    <property type="term" value="P:nucleosome assembly"/>
    <property type="evidence" value="ECO:0007669"/>
    <property type="project" value="InterPro"/>
</dbReference>
<dbReference type="SUPFAM" id="SSF46785">
    <property type="entry name" value="Winged helix' DNA-binding domain"/>
    <property type="match status" value="1"/>
</dbReference>
<accession>A0A023EIW5</accession>
<evidence type="ECO:0000256" key="1">
    <source>
        <dbReference type="SAM" id="MobiDB-lite"/>
    </source>
</evidence>
<dbReference type="Pfam" id="PF00538">
    <property type="entry name" value="Linker_histone"/>
    <property type="match status" value="1"/>
</dbReference>
<sequence length="218" mass="23348">MECSSCEKFAEVYGFQPLLIAPTMSKITADSSSEDEVGAVKRLPVVNSSTPLIIDTSANNSNSNGKKGGATTVGNDDPKDEVSEMLDKVMEAVRSSPTNDAKKGVSIIAIKKYLKLQYRVRKAQITQQLKPAMEAALNRKLLVKVSGNRGVLMGSVKLNPANSRKSESGSSESDESEEEGEKPAAAPETVKEDFGSRKRKVGGDETAKSARVAKRLKA</sequence>
<evidence type="ECO:0000313" key="3">
    <source>
        <dbReference type="EMBL" id="JAC09393.1"/>
    </source>
</evidence>
<feature type="compositionally biased region" description="Basic and acidic residues" evidence="1">
    <location>
        <begin position="189"/>
        <end position="208"/>
    </location>
</feature>
<organism evidence="3">
    <name type="scientific">Aedes albopictus</name>
    <name type="common">Asian tiger mosquito</name>
    <name type="synonym">Stegomyia albopicta</name>
    <dbReference type="NCBI Taxonomy" id="7160"/>
    <lineage>
        <taxon>Eukaryota</taxon>
        <taxon>Metazoa</taxon>
        <taxon>Ecdysozoa</taxon>
        <taxon>Arthropoda</taxon>
        <taxon>Hexapoda</taxon>
        <taxon>Insecta</taxon>
        <taxon>Pterygota</taxon>
        <taxon>Neoptera</taxon>
        <taxon>Endopterygota</taxon>
        <taxon>Diptera</taxon>
        <taxon>Nematocera</taxon>
        <taxon>Culicoidea</taxon>
        <taxon>Culicidae</taxon>
        <taxon>Culicinae</taxon>
        <taxon>Aedini</taxon>
        <taxon>Aedes</taxon>
        <taxon>Stegomyia</taxon>
    </lineage>
</organism>
<dbReference type="SMART" id="SM00526">
    <property type="entry name" value="H15"/>
    <property type="match status" value="1"/>
</dbReference>
<reference evidence="3" key="1">
    <citation type="journal article" date="2014" name="PLoS Negl. Trop. Dis.">
        <title>Identification and characterization of seminal fluid proteins in the Asian tiger mosquito, Aedes albopictus.</title>
        <authorList>
            <person name="Boes K.E."/>
            <person name="Ribeiro J.M."/>
            <person name="Wong A."/>
            <person name="Harrington L.C."/>
            <person name="Wolfner M.F."/>
            <person name="Sirot L.K."/>
        </authorList>
    </citation>
    <scope>NUCLEOTIDE SEQUENCE</scope>
    <source>
        <tissue evidence="3">Reproductive organs</tissue>
    </source>
</reference>
<feature type="region of interest" description="Disordered" evidence="1">
    <location>
        <begin position="153"/>
        <end position="218"/>
    </location>
</feature>
<dbReference type="GO" id="GO:0003677">
    <property type="term" value="F:DNA binding"/>
    <property type="evidence" value="ECO:0007669"/>
    <property type="project" value="InterPro"/>
</dbReference>
<dbReference type="VEuPathDB" id="VectorBase:AALF021491"/>
<dbReference type="InterPro" id="IPR036390">
    <property type="entry name" value="WH_DNA-bd_sf"/>
</dbReference>
<feature type="domain" description="H15" evidence="2">
    <location>
        <begin position="78"/>
        <end position="160"/>
    </location>
</feature>
<dbReference type="PROSITE" id="PS51504">
    <property type="entry name" value="H15"/>
    <property type="match status" value="1"/>
</dbReference>
<evidence type="ECO:0000259" key="2">
    <source>
        <dbReference type="PROSITE" id="PS51504"/>
    </source>
</evidence>
<name>A0A023EIW5_AEDAL</name>
<feature type="region of interest" description="Disordered" evidence="1">
    <location>
        <begin position="54"/>
        <end position="78"/>
    </location>
</feature>
<dbReference type="EMBL" id="GAPW01004205">
    <property type="protein sequence ID" value="JAC09393.1"/>
    <property type="molecule type" value="mRNA"/>
</dbReference>
<proteinExistence type="evidence at transcript level"/>
<dbReference type="AlphaFoldDB" id="A0A023EIW5"/>
<dbReference type="InterPro" id="IPR005818">
    <property type="entry name" value="Histone_H1/H5_H15"/>
</dbReference>
<dbReference type="InterPro" id="IPR036388">
    <property type="entry name" value="WH-like_DNA-bd_sf"/>
</dbReference>
<dbReference type="GO" id="GO:0000786">
    <property type="term" value="C:nucleosome"/>
    <property type="evidence" value="ECO:0007669"/>
    <property type="project" value="InterPro"/>
</dbReference>
<dbReference type="Gene3D" id="1.10.10.10">
    <property type="entry name" value="Winged helix-like DNA-binding domain superfamily/Winged helix DNA-binding domain"/>
    <property type="match status" value="1"/>
</dbReference>
<protein>
    <submittedName>
        <fullName evidence="3">Putative histone h1</fullName>
    </submittedName>
</protein>